<reference evidence="2" key="1">
    <citation type="journal article" date="2019" name="Int. J. Syst. Evol. Microbiol.">
        <title>The Global Catalogue of Microorganisms (GCM) 10K type strain sequencing project: providing services to taxonomists for standard genome sequencing and annotation.</title>
        <authorList>
            <consortium name="The Broad Institute Genomics Platform"/>
            <consortium name="The Broad Institute Genome Sequencing Center for Infectious Disease"/>
            <person name="Wu L."/>
            <person name="Ma J."/>
        </authorList>
    </citation>
    <scope>NUCLEOTIDE SEQUENCE [LARGE SCALE GENOMIC DNA]</scope>
    <source>
        <strain evidence="2">CGMCC 1.14993</strain>
    </source>
</reference>
<dbReference type="OrthoDB" id="2886819at2"/>
<dbReference type="AlphaFoldDB" id="A0A8J3AN98"/>
<evidence type="ECO:0000313" key="1">
    <source>
        <dbReference type="EMBL" id="GGI13443.1"/>
    </source>
</evidence>
<comment type="caution">
    <text evidence="1">The sequence shown here is derived from an EMBL/GenBank/DDBJ whole genome shotgun (WGS) entry which is preliminary data.</text>
</comment>
<accession>A0A8J3AN98</accession>
<evidence type="ECO:0000313" key="2">
    <source>
        <dbReference type="Proteomes" id="UP000626244"/>
    </source>
</evidence>
<protein>
    <submittedName>
        <fullName evidence="1">Uncharacterized protein</fullName>
    </submittedName>
</protein>
<dbReference type="RefSeq" id="WP_087998181.1">
    <property type="nucleotide sequence ID" value="NZ_BMHB01000001.1"/>
</dbReference>
<name>A0A8J3AN98_9BACI</name>
<organism evidence="1 2">
    <name type="scientific">Gottfriedia solisilvae</name>
    <dbReference type="NCBI Taxonomy" id="1516104"/>
    <lineage>
        <taxon>Bacteria</taxon>
        <taxon>Bacillati</taxon>
        <taxon>Bacillota</taxon>
        <taxon>Bacilli</taxon>
        <taxon>Bacillales</taxon>
        <taxon>Bacillaceae</taxon>
        <taxon>Gottfriedia</taxon>
    </lineage>
</organism>
<dbReference type="EMBL" id="BMHB01000001">
    <property type="protein sequence ID" value="GGI13443.1"/>
    <property type="molecule type" value="Genomic_DNA"/>
</dbReference>
<dbReference type="Proteomes" id="UP000626244">
    <property type="component" value="Unassembled WGS sequence"/>
</dbReference>
<proteinExistence type="predicted"/>
<keyword evidence="2" id="KW-1185">Reference proteome</keyword>
<sequence>MATLHINGTINEINEVLKVMSNHFDFQMKNQKSPTNDFFVETSSKEWEIDSFVSEMLTGAYND</sequence>
<gene>
    <name evidence="1" type="ORF">GCM10007380_17940</name>
</gene>